<feature type="compositionally biased region" description="Low complexity" evidence="3">
    <location>
        <begin position="354"/>
        <end position="374"/>
    </location>
</feature>
<gene>
    <name evidence="5" type="ORF">CK936_16355</name>
</gene>
<sequence length="381" mass="40858">MPDPLHPQPDLGLDETAPPQPVHYAEQALLGALLLDPQQLKTIDALEPSHFSDHSHAALFTAMRSLLPPAAEAHARKPIWLNGVLHAARPEAPGLSAAYLHSLVHACPWAGHAAAYARIVRADHARRALRMHAQRLGQSATDTTGPDPAGVVLDQADVLARFVDELAGRVGARGVGGRLAQALGSLPRTPPPTAPPHHADEEALEEERLLLASATARPDGLKSMRWLQAEDFALPLHGALFQCLSAQVHRGDPVDAVTVLWEAQHRGLLTTDITPPELIALLSTPVGSPEHWGERVLQRALLTRAYAVALRIQAFAGDPANTPHQLVTGSRRALADLTAIRARWQRTTPPRPSPALRRASIPPTAARAGPPAAASMHRTTR</sequence>
<keyword evidence="5" id="KW-0547">Nucleotide-binding</keyword>
<keyword evidence="5" id="KW-0347">Helicase</keyword>
<evidence type="ECO:0000259" key="4">
    <source>
        <dbReference type="Pfam" id="PF00772"/>
    </source>
</evidence>
<dbReference type="InterPro" id="IPR036185">
    <property type="entry name" value="DNA_heli_DnaB-like_N_sf"/>
</dbReference>
<dbReference type="InterPro" id="IPR007693">
    <property type="entry name" value="DNA_helicase_DnaB-like_N"/>
</dbReference>
<keyword evidence="2" id="KW-0238">DNA-binding</keyword>
<dbReference type="GO" id="GO:0003678">
    <property type="term" value="F:DNA helicase activity"/>
    <property type="evidence" value="ECO:0007669"/>
    <property type="project" value="InterPro"/>
</dbReference>
<dbReference type="PANTHER" id="PTHR30153">
    <property type="entry name" value="REPLICATIVE DNA HELICASE DNAB"/>
    <property type="match status" value="1"/>
</dbReference>
<dbReference type="Gene3D" id="1.10.860.10">
    <property type="entry name" value="DNAb Helicase, Chain A"/>
    <property type="match status" value="2"/>
</dbReference>
<evidence type="ECO:0000313" key="6">
    <source>
        <dbReference type="Proteomes" id="UP000218944"/>
    </source>
</evidence>
<dbReference type="GO" id="GO:0003677">
    <property type="term" value="F:DNA binding"/>
    <property type="evidence" value="ECO:0007669"/>
    <property type="project" value="UniProtKB-KW"/>
</dbReference>
<dbReference type="GO" id="GO:0005524">
    <property type="term" value="F:ATP binding"/>
    <property type="evidence" value="ECO:0007669"/>
    <property type="project" value="InterPro"/>
</dbReference>
<reference evidence="5 6" key="1">
    <citation type="submission" date="2017-08" db="EMBL/GenBank/DDBJ databases">
        <title>Genome sequence of Streptomyces albireticuli NRRL B-1670.</title>
        <authorList>
            <person name="Graham D.E."/>
            <person name="Mahan K.M."/>
            <person name="Klingeman D.M."/>
            <person name="Hettich R.L."/>
            <person name="Parry R.J."/>
            <person name="Spain J.C."/>
        </authorList>
    </citation>
    <scope>NUCLEOTIDE SEQUENCE [LARGE SCALE GENOMIC DNA]</scope>
    <source>
        <strain evidence="5 6">NRRL B-1670</strain>
    </source>
</reference>
<feature type="region of interest" description="Disordered" evidence="3">
    <location>
        <begin position="345"/>
        <end position="381"/>
    </location>
</feature>
<evidence type="ECO:0000256" key="1">
    <source>
        <dbReference type="ARBA" id="ARBA00022705"/>
    </source>
</evidence>
<evidence type="ECO:0000256" key="2">
    <source>
        <dbReference type="ARBA" id="ARBA00023125"/>
    </source>
</evidence>
<dbReference type="AlphaFoldDB" id="A0A2A2D8R1"/>
<dbReference type="Pfam" id="PF00772">
    <property type="entry name" value="DnaB"/>
    <property type="match status" value="2"/>
</dbReference>
<dbReference type="InterPro" id="IPR016136">
    <property type="entry name" value="DNA_helicase_N/primase_C"/>
</dbReference>
<dbReference type="RefSeq" id="WP_095581705.1">
    <property type="nucleotide sequence ID" value="NZ_NSJV01000319.1"/>
</dbReference>
<keyword evidence="5" id="KW-0067">ATP-binding</keyword>
<keyword evidence="1" id="KW-0235">DNA replication</keyword>
<dbReference type="EMBL" id="NSJV01000319">
    <property type="protein sequence ID" value="PAU47881.1"/>
    <property type="molecule type" value="Genomic_DNA"/>
</dbReference>
<proteinExistence type="predicted"/>
<evidence type="ECO:0000256" key="3">
    <source>
        <dbReference type="SAM" id="MobiDB-lite"/>
    </source>
</evidence>
<keyword evidence="5" id="KW-0378">Hydrolase</keyword>
<name>A0A2A2D8R1_9ACTN</name>
<dbReference type="GO" id="GO:0006260">
    <property type="term" value="P:DNA replication"/>
    <property type="evidence" value="ECO:0007669"/>
    <property type="project" value="UniProtKB-KW"/>
</dbReference>
<organism evidence="5 6">
    <name type="scientific">Streptomyces albireticuli</name>
    <dbReference type="NCBI Taxonomy" id="1940"/>
    <lineage>
        <taxon>Bacteria</taxon>
        <taxon>Bacillati</taxon>
        <taxon>Actinomycetota</taxon>
        <taxon>Actinomycetes</taxon>
        <taxon>Kitasatosporales</taxon>
        <taxon>Streptomycetaceae</taxon>
        <taxon>Streptomyces</taxon>
    </lineage>
</organism>
<dbReference type="GO" id="GO:0005829">
    <property type="term" value="C:cytosol"/>
    <property type="evidence" value="ECO:0007669"/>
    <property type="project" value="TreeGrafter"/>
</dbReference>
<dbReference type="Proteomes" id="UP000218944">
    <property type="component" value="Unassembled WGS sequence"/>
</dbReference>
<evidence type="ECO:0000313" key="5">
    <source>
        <dbReference type="EMBL" id="PAU47881.1"/>
    </source>
</evidence>
<dbReference type="SUPFAM" id="SSF48024">
    <property type="entry name" value="N-terminal domain of DnaB helicase"/>
    <property type="match status" value="2"/>
</dbReference>
<dbReference type="PANTHER" id="PTHR30153:SF2">
    <property type="entry name" value="REPLICATIVE DNA HELICASE"/>
    <property type="match status" value="1"/>
</dbReference>
<feature type="domain" description="DNA helicase DnaB-like N-terminal" evidence="4">
    <location>
        <begin position="202"/>
        <end position="286"/>
    </location>
</feature>
<keyword evidence="6" id="KW-1185">Reference proteome</keyword>
<accession>A0A2A2D8R1</accession>
<comment type="caution">
    <text evidence="5">The sequence shown here is derived from an EMBL/GenBank/DDBJ whole genome shotgun (WGS) entry which is preliminary data.</text>
</comment>
<feature type="domain" description="DNA helicase DnaB-like N-terminal" evidence="4">
    <location>
        <begin position="24"/>
        <end position="121"/>
    </location>
</feature>
<protein>
    <submittedName>
        <fullName evidence="5">Replicative DNA helicase</fullName>
    </submittedName>
</protein>